<dbReference type="RefSeq" id="WP_074605402.1">
    <property type="nucleotide sequence ID" value="NZ_FNGY01000002.1"/>
</dbReference>
<dbReference type="SMART" id="SM00382">
    <property type="entry name" value="AAA"/>
    <property type="match status" value="1"/>
</dbReference>
<dbReference type="PANTHER" id="PTHR30050:SF4">
    <property type="entry name" value="ATP-BINDING PROTEIN RV3427C IN INSERTION SEQUENCE-RELATED"/>
    <property type="match status" value="1"/>
</dbReference>
<evidence type="ECO:0000256" key="3">
    <source>
        <dbReference type="ARBA" id="ARBA00022840"/>
    </source>
</evidence>
<sequence length="248" mass="28518">MNNETLEKMRQLRLYGMYDAFKTNLETSVKESLTADQFVALLVANEWDDRRNRSVQRAIRGASFRYNASLEQIDYSFERGLDKNQVHRLAGLEFIKEHKDVFITGSTGTGKSYLATALGYHACQNGYKVMYVNTAKLMGQLKLAKAKGTMLAELKRIERLDMLILDDFGLQPFDPQSRLALLDIIEDRHQKRSTVITSQIPVKEWYDIIGEKTVADAVLDRIVHHSLRVELFGESLRRKKTNPENVFL</sequence>
<evidence type="ECO:0000313" key="5">
    <source>
        <dbReference type="EMBL" id="SDL93868.1"/>
    </source>
</evidence>
<dbReference type="PANTHER" id="PTHR30050">
    <property type="entry name" value="CHROMOSOMAL REPLICATION INITIATOR PROTEIN DNAA"/>
    <property type="match status" value="1"/>
</dbReference>
<dbReference type="NCBIfam" id="NF038214">
    <property type="entry name" value="IS21_help_AAA"/>
    <property type="match status" value="1"/>
</dbReference>
<dbReference type="GO" id="GO:0005524">
    <property type="term" value="F:ATP binding"/>
    <property type="evidence" value="ECO:0007669"/>
    <property type="project" value="UniProtKB-KW"/>
</dbReference>
<dbReference type="InterPro" id="IPR047661">
    <property type="entry name" value="IstB"/>
</dbReference>
<dbReference type="SUPFAM" id="SSF52540">
    <property type="entry name" value="P-loop containing nucleoside triphosphate hydrolases"/>
    <property type="match status" value="1"/>
</dbReference>
<dbReference type="Gene3D" id="3.40.50.300">
    <property type="entry name" value="P-loop containing nucleotide triphosphate hydrolases"/>
    <property type="match status" value="1"/>
</dbReference>
<dbReference type="CDD" id="cd00009">
    <property type="entry name" value="AAA"/>
    <property type="match status" value="1"/>
</dbReference>
<dbReference type="Proteomes" id="UP000183200">
    <property type="component" value="Unassembled WGS sequence"/>
</dbReference>
<dbReference type="InterPro" id="IPR027417">
    <property type="entry name" value="P-loop_NTPase"/>
</dbReference>
<protein>
    <submittedName>
        <fullName evidence="5">DNA replication protein DnaC</fullName>
    </submittedName>
</protein>
<dbReference type="InterPro" id="IPR002611">
    <property type="entry name" value="IstB_ATP-bd"/>
</dbReference>
<comment type="similarity">
    <text evidence="1">Belongs to the IS21/IS1162 putative ATP-binding protein family.</text>
</comment>
<accession>A0A1G9P4X4</accession>
<dbReference type="InterPro" id="IPR003593">
    <property type="entry name" value="AAA+_ATPase"/>
</dbReference>
<evidence type="ECO:0000259" key="4">
    <source>
        <dbReference type="SMART" id="SM00382"/>
    </source>
</evidence>
<reference evidence="6" key="1">
    <citation type="submission" date="2016-10" db="EMBL/GenBank/DDBJ databases">
        <authorList>
            <person name="Varghese N."/>
            <person name="Submissions S."/>
        </authorList>
    </citation>
    <scope>NUCLEOTIDE SEQUENCE [LARGE SCALE GENOMIC DNA]</scope>
    <source>
        <strain evidence="6">DSM 19110</strain>
    </source>
</reference>
<dbReference type="PIRSF" id="PIRSF003073">
    <property type="entry name" value="DNAC_TnpB_IstB"/>
    <property type="match status" value="1"/>
</dbReference>
<dbReference type="Pfam" id="PF01695">
    <property type="entry name" value="IstB_IS21"/>
    <property type="match status" value="1"/>
</dbReference>
<gene>
    <name evidence="5" type="ORF">SAMN05421820_102547</name>
</gene>
<feature type="domain" description="AAA+ ATPase" evidence="4">
    <location>
        <begin position="97"/>
        <end position="230"/>
    </location>
</feature>
<dbReference type="GO" id="GO:0006260">
    <property type="term" value="P:DNA replication"/>
    <property type="evidence" value="ECO:0007669"/>
    <property type="project" value="TreeGrafter"/>
</dbReference>
<evidence type="ECO:0000256" key="2">
    <source>
        <dbReference type="ARBA" id="ARBA00022741"/>
    </source>
</evidence>
<organism evidence="5 6">
    <name type="scientific">Pedobacter steynii</name>
    <dbReference type="NCBI Taxonomy" id="430522"/>
    <lineage>
        <taxon>Bacteria</taxon>
        <taxon>Pseudomonadati</taxon>
        <taxon>Bacteroidota</taxon>
        <taxon>Sphingobacteriia</taxon>
        <taxon>Sphingobacteriales</taxon>
        <taxon>Sphingobacteriaceae</taxon>
        <taxon>Pedobacter</taxon>
    </lineage>
</organism>
<dbReference type="InterPro" id="IPR028350">
    <property type="entry name" value="DNAC/IstB-like"/>
</dbReference>
<proteinExistence type="inferred from homology"/>
<dbReference type="EMBL" id="FNGY01000002">
    <property type="protein sequence ID" value="SDL93868.1"/>
    <property type="molecule type" value="Genomic_DNA"/>
</dbReference>
<evidence type="ECO:0000256" key="1">
    <source>
        <dbReference type="ARBA" id="ARBA00008059"/>
    </source>
</evidence>
<dbReference type="OrthoDB" id="8064373at2"/>
<name>A0A1G9P4X4_9SPHI</name>
<dbReference type="AlphaFoldDB" id="A0A1G9P4X4"/>
<keyword evidence="6" id="KW-1185">Reference proteome</keyword>
<evidence type="ECO:0000313" key="6">
    <source>
        <dbReference type="Proteomes" id="UP000183200"/>
    </source>
</evidence>
<keyword evidence="3" id="KW-0067">ATP-binding</keyword>
<keyword evidence="2" id="KW-0547">Nucleotide-binding</keyword>